<accession>A0A0L6U743</accession>
<dbReference type="GO" id="GO:0046421">
    <property type="term" value="F:methylisocitrate lyase activity"/>
    <property type="evidence" value="ECO:0007669"/>
    <property type="project" value="UniProtKB-ARBA"/>
</dbReference>
<dbReference type="OrthoDB" id="8629576at2"/>
<sequence length="290" mass="31829">MNQTAKMRELLKIKKMVVAPGAHDAMTAKIIGRLGFDAVYMTGYGQSASHLGQPDVGLMTMSEMVARAANIVEAAGVPVIADADTGFGNAVNVMRTVREYEKAGVAVIQLEDQVMPKKCGHMIGREIIPMDEMVGKIKAAVDTRMNPDFMIMARTDARTIMGIEEAIKRGQAYKEAGADIVFIESPESIEEMKMINSQIEGYTLANMVEGGRTPLLKNKELEAIGYNLTIYPTASIYVAMKAMVDLWTALKNDDTTANVMDKMVTFAEFNDLIGLDAIREIERNYATGRK</sequence>
<dbReference type="InterPro" id="IPR039556">
    <property type="entry name" value="ICL/PEPM"/>
</dbReference>
<dbReference type="InterPro" id="IPR015813">
    <property type="entry name" value="Pyrv/PenolPyrv_kinase-like_dom"/>
</dbReference>
<evidence type="ECO:0000256" key="4">
    <source>
        <dbReference type="ARBA" id="ARBA00073849"/>
    </source>
</evidence>
<dbReference type="SUPFAM" id="SSF51621">
    <property type="entry name" value="Phosphoenolpyruvate/pyruvate domain"/>
    <property type="match status" value="1"/>
</dbReference>
<dbReference type="RefSeq" id="WP_050738349.1">
    <property type="nucleotide sequence ID" value="NZ_LGYO01000001.1"/>
</dbReference>
<dbReference type="FunFam" id="3.20.20.60:FF:000009">
    <property type="entry name" value="2-methylisocitrate lyase"/>
    <property type="match status" value="1"/>
</dbReference>
<comment type="similarity">
    <text evidence="1">Belongs to the isocitrate lyase/PEP mutase superfamily. Methylisocitrate lyase family.</text>
</comment>
<reference evidence="6" key="1">
    <citation type="submission" date="2015-07" db="EMBL/GenBank/DDBJ databases">
        <title>Draft genome sequence of Acetobacterium bakii DSM 8293, a potential psychrophilic chemical producer through syngas fermentation.</title>
        <authorList>
            <person name="Song Y."/>
            <person name="Hwang S."/>
            <person name="Cho B.-K."/>
        </authorList>
    </citation>
    <scope>NUCLEOTIDE SEQUENCE [LARGE SCALE GENOMIC DNA]</scope>
    <source>
        <strain evidence="6">DSM 8239</strain>
    </source>
</reference>
<dbReference type="CDD" id="cd00377">
    <property type="entry name" value="ICL_PEPM"/>
    <property type="match status" value="1"/>
</dbReference>
<evidence type="ECO:0000313" key="6">
    <source>
        <dbReference type="Proteomes" id="UP000036873"/>
    </source>
</evidence>
<evidence type="ECO:0000256" key="2">
    <source>
        <dbReference type="ARBA" id="ARBA00051150"/>
    </source>
</evidence>
<gene>
    <name evidence="5" type="ORF">AKG39_00260</name>
</gene>
<evidence type="ECO:0000256" key="3">
    <source>
        <dbReference type="ARBA" id="ARBA00058526"/>
    </source>
</evidence>
<evidence type="ECO:0000313" key="5">
    <source>
        <dbReference type="EMBL" id="KNZ43625.1"/>
    </source>
</evidence>
<keyword evidence="6" id="KW-1185">Reference proteome</keyword>
<dbReference type="AlphaFoldDB" id="A0A0L6U743"/>
<dbReference type="Proteomes" id="UP000036873">
    <property type="component" value="Unassembled WGS sequence"/>
</dbReference>
<dbReference type="PANTHER" id="PTHR42905">
    <property type="entry name" value="PHOSPHOENOLPYRUVATE CARBOXYLASE"/>
    <property type="match status" value="1"/>
</dbReference>
<dbReference type="InterPro" id="IPR018523">
    <property type="entry name" value="Isocitrate_lyase_ph_CS"/>
</dbReference>
<evidence type="ECO:0000256" key="1">
    <source>
        <dbReference type="ARBA" id="ARBA00009282"/>
    </source>
</evidence>
<name>A0A0L6U743_9FIRM</name>
<comment type="function">
    <text evidence="3">Involved in the methylcitric acid cycle. Catalyzes the cleavage of 2-methylisocitrate to yield pyruvate and succinate.</text>
</comment>
<dbReference type="Pfam" id="PF13714">
    <property type="entry name" value="PEP_mutase"/>
    <property type="match status" value="1"/>
</dbReference>
<protein>
    <recommendedName>
        <fullName evidence="4">2-methylisocitrate lyase</fullName>
    </recommendedName>
</protein>
<dbReference type="Gene3D" id="3.20.20.60">
    <property type="entry name" value="Phosphoenolpyruvate-binding domains"/>
    <property type="match status" value="1"/>
</dbReference>
<organism evidence="5 6">
    <name type="scientific">Acetobacterium bakii</name>
    <dbReference type="NCBI Taxonomy" id="52689"/>
    <lineage>
        <taxon>Bacteria</taxon>
        <taxon>Bacillati</taxon>
        <taxon>Bacillota</taxon>
        <taxon>Clostridia</taxon>
        <taxon>Eubacteriales</taxon>
        <taxon>Eubacteriaceae</taxon>
        <taxon>Acetobacterium</taxon>
    </lineage>
</organism>
<dbReference type="PATRIC" id="fig|52689.4.peg.53"/>
<comment type="catalytic activity">
    <reaction evidence="2">
        <text>3-hydroxybutane-1,2,3-tricarboxylate = pyruvate + succinate</text>
        <dbReference type="Rhea" id="RHEA:57504"/>
        <dbReference type="ChEBI" id="CHEBI:15361"/>
        <dbReference type="ChEBI" id="CHEBI:30031"/>
        <dbReference type="ChEBI" id="CHEBI:141790"/>
    </reaction>
</comment>
<comment type="caution">
    <text evidence="5">The sequence shown here is derived from an EMBL/GenBank/DDBJ whole genome shotgun (WGS) entry which is preliminary data.</text>
</comment>
<proteinExistence type="inferred from homology"/>
<dbReference type="InterPro" id="IPR040442">
    <property type="entry name" value="Pyrv_kinase-like_dom_sf"/>
</dbReference>
<dbReference type="EMBL" id="LGYO01000001">
    <property type="protein sequence ID" value="KNZ43625.1"/>
    <property type="molecule type" value="Genomic_DNA"/>
</dbReference>
<dbReference type="PROSITE" id="PS00161">
    <property type="entry name" value="ISOCITRATE_LYASE"/>
    <property type="match status" value="1"/>
</dbReference>
<dbReference type="STRING" id="52689.AKG39_00260"/>
<dbReference type="PANTHER" id="PTHR42905:SF5">
    <property type="entry name" value="CARBOXYVINYL-CARBOXYPHOSPHONATE PHOSPHORYLMUTASE, CHLOROPLASTIC"/>
    <property type="match status" value="1"/>
</dbReference>